<dbReference type="Proteomes" id="UP000828390">
    <property type="component" value="Unassembled WGS sequence"/>
</dbReference>
<proteinExistence type="predicted"/>
<dbReference type="EMBL" id="JAIWYP010000047">
    <property type="protein sequence ID" value="KAH3691000.1"/>
    <property type="molecule type" value="Genomic_DNA"/>
</dbReference>
<dbReference type="AlphaFoldDB" id="A0A9D4BDR2"/>
<organism evidence="1 2">
    <name type="scientific">Dreissena polymorpha</name>
    <name type="common">Zebra mussel</name>
    <name type="synonym">Mytilus polymorpha</name>
    <dbReference type="NCBI Taxonomy" id="45954"/>
    <lineage>
        <taxon>Eukaryota</taxon>
        <taxon>Metazoa</taxon>
        <taxon>Spiralia</taxon>
        <taxon>Lophotrochozoa</taxon>
        <taxon>Mollusca</taxon>
        <taxon>Bivalvia</taxon>
        <taxon>Autobranchia</taxon>
        <taxon>Heteroconchia</taxon>
        <taxon>Euheterodonta</taxon>
        <taxon>Imparidentia</taxon>
        <taxon>Neoheterodontei</taxon>
        <taxon>Myida</taxon>
        <taxon>Dreissenoidea</taxon>
        <taxon>Dreissenidae</taxon>
        <taxon>Dreissena</taxon>
    </lineage>
</organism>
<reference evidence="1" key="1">
    <citation type="journal article" date="2019" name="bioRxiv">
        <title>The Genome of the Zebra Mussel, Dreissena polymorpha: A Resource for Invasive Species Research.</title>
        <authorList>
            <person name="McCartney M.A."/>
            <person name="Auch B."/>
            <person name="Kono T."/>
            <person name="Mallez S."/>
            <person name="Zhang Y."/>
            <person name="Obille A."/>
            <person name="Becker A."/>
            <person name="Abrahante J.E."/>
            <person name="Garbe J."/>
            <person name="Badalamenti J.P."/>
            <person name="Herman A."/>
            <person name="Mangelson H."/>
            <person name="Liachko I."/>
            <person name="Sullivan S."/>
            <person name="Sone E.D."/>
            <person name="Koren S."/>
            <person name="Silverstein K.A.T."/>
            <person name="Beckman K.B."/>
            <person name="Gohl D.M."/>
        </authorList>
    </citation>
    <scope>NUCLEOTIDE SEQUENCE</scope>
    <source>
        <strain evidence="1">Duluth1</strain>
        <tissue evidence="1">Whole animal</tissue>
    </source>
</reference>
<evidence type="ECO:0000313" key="2">
    <source>
        <dbReference type="Proteomes" id="UP000828390"/>
    </source>
</evidence>
<protein>
    <submittedName>
        <fullName evidence="1">Uncharacterized protein</fullName>
    </submittedName>
</protein>
<sequence>MEMIAAQQRGIHVECFHFGSQSEGTTIPGLQSDIDVLFSNIKANIMRVWGDWKAGMVNLLMLNDDMIPQYLLQVIRKY</sequence>
<accession>A0A9D4BDR2</accession>
<name>A0A9D4BDR2_DREPO</name>
<comment type="caution">
    <text evidence="1">The sequence shown here is derived from an EMBL/GenBank/DDBJ whole genome shotgun (WGS) entry which is preliminary data.</text>
</comment>
<reference evidence="1" key="2">
    <citation type="submission" date="2020-11" db="EMBL/GenBank/DDBJ databases">
        <authorList>
            <person name="McCartney M.A."/>
            <person name="Auch B."/>
            <person name="Kono T."/>
            <person name="Mallez S."/>
            <person name="Becker A."/>
            <person name="Gohl D.M."/>
            <person name="Silverstein K.A.T."/>
            <person name="Koren S."/>
            <person name="Bechman K.B."/>
            <person name="Herman A."/>
            <person name="Abrahante J.E."/>
            <person name="Garbe J."/>
        </authorList>
    </citation>
    <scope>NUCLEOTIDE SEQUENCE</scope>
    <source>
        <strain evidence="1">Duluth1</strain>
        <tissue evidence="1">Whole animal</tissue>
    </source>
</reference>
<evidence type="ECO:0000313" key="1">
    <source>
        <dbReference type="EMBL" id="KAH3691000.1"/>
    </source>
</evidence>
<gene>
    <name evidence="1" type="ORF">DPMN_191485</name>
</gene>
<keyword evidence="2" id="KW-1185">Reference proteome</keyword>